<dbReference type="Proteomes" id="UP001165289">
    <property type="component" value="Unassembled WGS sequence"/>
</dbReference>
<evidence type="ECO:0000313" key="6">
    <source>
        <dbReference type="EMBL" id="KAI6655508.1"/>
    </source>
</evidence>
<dbReference type="InterPro" id="IPR019184">
    <property type="entry name" value="Uncharacterised_TM-17"/>
</dbReference>
<protein>
    <submittedName>
        <fullName evidence="6">Transmembrane protein 17-like</fullName>
    </submittedName>
</protein>
<feature type="transmembrane region" description="Helical" evidence="5">
    <location>
        <begin position="99"/>
        <end position="119"/>
    </location>
</feature>
<organism evidence="6 7">
    <name type="scientific">Oopsacas minuta</name>
    <dbReference type="NCBI Taxonomy" id="111878"/>
    <lineage>
        <taxon>Eukaryota</taxon>
        <taxon>Metazoa</taxon>
        <taxon>Porifera</taxon>
        <taxon>Hexactinellida</taxon>
        <taxon>Hexasterophora</taxon>
        <taxon>Lyssacinosida</taxon>
        <taxon>Leucopsacidae</taxon>
        <taxon>Oopsacas</taxon>
    </lineage>
</organism>
<feature type="transmembrane region" description="Helical" evidence="5">
    <location>
        <begin position="68"/>
        <end position="87"/>
    </location>
</feature>
<evidence type="ECO:0000313" key="7">
    <source>
        <dbReference type="Proteomes" id="UP001165289"/>
    </source>
</evidence>
<dbReference type="AlphaFoldDB" id="A0AAV7K408"/>
<proteinExistence type="predicted"/>
<dbReference type="EMBL" id="JAKMXF010000188">
    <property type="protein sequence ID" value="KAI6655508.1"/>
    <property type="molecule type" value="Genomic_DNA"/>
</dbReference>
<feature type="transmembrane region" description="Helical" evidence="5">
    <location>
        <begin position="37"/>
        <end position="56"/>
    </location>
</feature>
<feature type="transmembrane region" description="Helical" evidence="5">
    <location>
        <begin position="125"/>
        <end position="151"/>
    </location>
</feature>
<keyword evidence="3 5" id="KW-1133">Transmembrane helix</keyword>
<comment type="subcellular location">
    <subcellularLocation>
        <location evidence="1">Membrane</location>
        <topology evidence="1">Multi-pass membrane protein</topology>
    </subcellularLocation>
</comment>
<dbReference type="PANTHER" id="PTHR13531">
    <property type="entry name" value="GEO07735P1-RELATED-RELATED"/>
    <property type="match status" value="1"/>
</dbReference>
<dbReference type="GO" id="GO:0016020">
    <property type="term" value="C:membrane"/>
    <property type="evidence" value="ECO:0007669"/>
    <property type="project" value="UniProtKB-SubCell"/>
</dbReference>
<name>A0AAV7K408_9METZ</name>
<keyword evidence="4 5" id="KW-0472">Membrane</keyword>
<evidence type="ECO:0000256" key="1">
    <source>
        <dbReference type="ARBA" id="ARBA00004141"/>
    </source>
</evidence>
<comment type="caution">
    <text evidence="6">The sequence shown here is derived from an EMBL/GenBank/DDBJ whole genome shotgun (WGS) entry which is preliminary data.</text>
</comment>
<evidence type="ECO:0000256" key="3">
    <source>
        <dbReference type="ARBA" id="ARBA00022989"/>
    </source>
</evidence>
<keyword evidence="2 5" id="KW-0812">Transmembrane</keyword>
<evidence type="ECO:0000256" key="5">
    <source>
        <dbReference type="SAM" id="Phobius"/>
    </source>
</evidence>
<reference evidence="6 7" key="1">
    <citation type="journal article" date="2023" name="BMC Biol.">
        <title>The compact genome of the sponge Oopsacas minuta (Hexactinellida) is lacking key metazoan core genes.</title>
        <authorList>
            <person name="Santini S."/>
            <person name="Schenkelaars Q."/>
            <person name="Jourda C."/>
            <person name="Duchesne M."/>
            <person name="Belahbib H."/>
            <person name="Rocher C."/>
            <person name="Selva M."/>
            <person name="Riesgo A."/>
            <person name="Vervoort M."/>
            <person name="Leys S.P."/>
            <person name="Kodjabachian L."/>
            <person name="Le Bivic A."/>
            <person name="Borchiellini C."/>
            <person name="Claverie J.M."/>
            <person name="Renard E."/>
        </authorList>
    </citation>
    <scope>NUCLEOTIDE SEQUENCE [LARGE SCALE GENOMIC DNA]</scope>
    <source>
        <strain evidence="6">SPO-2</strain>
    </source>
</reference>
<dbReference type="GO" id="GO:1905515">
    <property type="term" value="P:non-motile cilium assembly"/>
    <property type="evidence" value="ECO:0007669"/>
    <property type="project" value="TreeGrafter"/>
</dbReference>
<accession>A0AAV7K408</accession>
<keyword evidence="7" id="KW-1185">Reference proteome</keyword>
<evidence type="ECO:0000256" key="2">
    <source>
        <dbReference type="ARBA" id="ARBA00022692"/>
    </source>
</evidence>
<dbReference type="GO" id="GO:0035869">
    <property type="term" value="C:ciliary transition zone"/>
    <property type="evidence" value="ECO:0007669"/>
    <property type="project" value="TreeGrafter"/>
</dbReference>
<gene>
    <name evidence="6" type="ORF">LOD99_2007</name>
</gene>
<dbReference type="Pfam" id="PF09799">
    <property type="entry name" value="Transmemb_17"/>
    <property type="match status" value="1"/>
</dbReference>
<evidence type="ECO:0000256" key="4">
    <source>
        <dbReference type="ARBA" id="ARBA00023136"/>
    </source>
</evidence>
<dbReference type="PANTHER" id="PTHR13531:SF6">
    <property type="entry name" value="TMEM (HUMAN TRANSMEMBRANE PROTEIN) HOMOLOG"/>
    <property type="match status" value="1"/>
</dbReference>
<sequence length="171" mass="19556">MEMRDVTSSSSFWIRSSYDFSSPRSETLSNLPLQISLYFNIFYSPLLILLLSAAYLNKFPLLPGYYQFVSIIVLLLVFGLEVSRLYLGYRGNLGELVPHLTGCCILSALQIICCLYLILNLDMLILPIEICVIVPELLFLISQCFCGVWAIQRMVRSQKKKTILELISKRD</sequence>